<comment type="similarity">
    <text evidence="1 4">Belongs to the EXO70 family.</text>
</comment>
<dbReference type="Gene3D" id="1.20.1280.170">
    <property type="entry name" value="Exocyst complex component Exo70"/>
    <property type="match status" value="1"/>
</dbReference>
<evidence type="ECO:0000256" key="4">
    <source>
        <dbReference type="RuleBase" id="RU365026"/>
    </source>
</evidence>
<dbReference type="EMBL" id="QEAP01000275">
    <property type="protein sequence ID" value="TPX70755.1"/>
    <property type="molecule type" value="Genomic_DNA"/>
</dbReference>
<gene>
    <name evidence="7" type="ORF">CcCBS67573_g06436</name>
</gene>
<proteinExistence type="inferred from homology"/>
<dbReference type="GO" id="GO:0000145">
    <property type="term" value="C:exocyst"/>
    <property type="evidence" value="ECO:0007669"/>
    <property type="project" value="InterPro"/>
</dbReference>
<keyword evidence="3 4" id="KW-0268">Exocytosis</keyword>
<accession>A0A507F4Z4</accession>
<dbReference type="SUPFAM" id="SSF74788">
    <property type="entry name" value="Cullin repeat-like"/>
    <property type="match status" value="1"/>
</dbReference>
<dbReference type="GO" id="GO:0006887">
    <property type="term" value="P:exocytosis"/>
    <property type="evidence" value="ECO:0007669"/>
    <property type="project" value="UniProtKB-KW"/>
</dbReference>
<comment type="subcellular location">
    <subcellularLocation>
        <location evidence="4">Bud</location>
    </subcellularLocation>
    <subcellularLocation>
        <location evidence="4">Bud neck</location>
    </subcellularLocation>
</comment>
<dbReference type="Proteomes" id="UP000320333">
    <property type="component" value="Unassembled WGS sequence"/>
</dbReference>
<dbReference type="GO" id="GO:0015031">
    <property type="term" value="P:protein transport"/>
    <property type="evidence" value="ECO:0007669"/>
    <property type="project" value="UniProtKB-KW"/>
</dbReference>
<keyword evidence="2 4" id="KW-0813">Transport</keyword>
<keyword evidence="8" id="KW-1185">Reference proteome</keyword>
<evidence type="ECO:0000256" key="5">
    <source>
        <dbReference type="SAM" id="Coils"/>
    </source>
</evidence>
<protein>
    <recommendedName>
        <fullName evidence="4">Exocyst complex protein EXO70</fullName>
    </recommendedName>
</protein>
<keyword evidence="4" id="KW-0653">Protein transport</keyword>
<dbReference type="InterPro" id="IPR004140">
    <property type="entry name" value="Exo70"/>
</dbReference>
<evidence type="ECO:0000256" key="3">
    <source>
        <dbReference type="ARBA" id="ARBA00022483"/>
    </source>
</evidence>
<feature type="domain" description="Exocyst complex subunit Exo70 C-terminal" evidence="6">
    <location>
        <begin position="247"/>
        <end position="598"/>
    </location>
</feature>
<dbReference type="Pfam" id="PF03081">
    <property type="entry name" value="Exo70_C"/>
    <property type="match status" value="1"/>
</dbReference>
<evidence type="ECO:0000256" key="2">
    <source>
        <dbReference type="ARBA" id="ARBA00022448"/>
    </source>
</evidence>
<evidence type="ECO:0000313" key="8">
    <source>
        <dbReference type="Proteomes" id="UP000320333"/>
    </source>
</evidence>
<dbReference type="AlphaFoldDB" id="A0A507F4Z4"/>
<dbReference type="PANTHER" id="PTHR12542">
    <property type="entry name" value="EXOCYST COMPLEX PROTEIN EXO70"/>
    <property type="match status" value="1"/>
</dbReference>
<evidence type="ECO:0000256" key="1">
    <source>
        <dbReference type="ARBA" id="ARBA00006756"/>
    </source>
</evidence>
<evidence type="ECO:0000313" key="7">
    <source>
        <dbReference type="EMBL" id="TPX70755.1"/>
    </source>
</evidence>
<dbReference type="GO" id="GO:0005935">
    <property type="term" value="C:cellular bud neck"/>
    <property type="evidence" value="ECO:0007669"/>
    <property type="project" value="UniProtKB-SubCell"/>
</dbReference>
<dbReference type="OrthoDB" id="1922221at2759"/>
<dbReference type="InterPro" id="IPR016159">
    <property type="entry name" value="Cullin_repeat-like_dom_sf"/>
</dbReference>
<feature type="coiled-coil region" evidence="5">
    <location>
        <begin position="4"/>
        <end position="31"/>
    </location>
</feature>
<dbReference type="InterPro" id="IPR046364">
    <property type="entry name" value="Exo70_C"/>
</dbReference>
<dbReference type="PANTHER" id="PTHR12542:SF41">
    <property type="entry name" value="EXOCYST COMPLEX COMPONENT 7"/>
    <property type="match status" value="1"/>
</dbReference>
<organism evidence="7 8">
    <name type="scientific">Chytriomyces confervae</name>
    <dbReference type="NCBI Taxonomy" id="246404"/>
    <lineage>
        <taxon>Eukaryota</taxon>
        <taxon>Fungi</taxon>
        <taxon>Fungi incertae sedis</taxon>
        <taxon>Chytridiomycota</taxon>
        <taxon>Chytridiomycota incertae sedis</taxon>
        <taxon>Chytridiomycetes</taxon>
        <taxon>Chytridiales</taxon>
        <taxon>Chytriomycetaceae</taxon>
        <taxon>Chytriomyces</taxon>
    </lineage>
</organism>
<dbReference type="GO" id="GO:0005546">
    <property type="term" value="F:phosphatidylinositol-4,5-bisphosphate binding"/>
    <property type="evidence" value="ECO:0007669"/>
    <property type="project" value="InterPro"/>
</dbReference>
<comment type="caution">
    <text evidence="7">The sequence shown here is derived from an EMBL/GenBank/DDBJ whole genome shotgun (WGS) entry which is preliminary data.</text>
</comment>
<name>A0A507F4Z4_9FUNG</name>
<keyword evidence="5" id="KW-0175">Coiled coil</keyword>
<evidence type="ECO:0000259" key="6">
    <source>
        <dbReference type="Pfam" id="PF03081"/>
    </source>
</evidence>
<dbReference type="STRING" id="246404.A0A507F4Z4"/>
<reference evidence="7 8" key="1">
    <citation type="journal article" date="2019" name="Sci. Rep.">
        <title>Comparative genomics of chytrid fungi reveal insights into the obligate biotrophic and pathogenic lifestyle of Synchytrium endobioticum.</title>
        <authorList>
            <person name="van de Vossenberg B.T.L.H."/>
            <person name="Warris S."/>
            <person name="Nguyen H.D.T."/>
            <person name="van Gent-Pelzer M.P.E."/>
            <person name="Joly D.L."/>
            <person name="van de Geest H.C."/>
            <person name="Bonants P.J.M."/>
            <person name="Smith D.S."/>
            <person name="Levesque C.A."/>
            <person name="van der Lee T.A.J."/>
        </authorList>
    </citation>
    <scope>NUCLEOTIDE SEQUENCE [LARGE SCALE GENOMIC DNA]</scope>
    <source>
        <strain evidence="7 8">CBS 675.73</strain>
    </source>
</reference>
<dbReference type="Pfam" id="PF20669">
    <property type="entry name" value="Exo70_N"/>
    <property type="match status" value="1"/>
</dbReference>
<sequence length="613" mass="68698">MSKRAELEQSLENDIAELAQLQENLTKTNLLTEQMGGMLSTFEDRLAKLESSILPIHKATKNLTKLHENIEKSVSYVDEIIGYLGLAAREDLFISKGPASPDDITEYLSVVSKLKEALNHLNTLDYRSGEIASQKLTLTLTKANFHLDTIFKKKLTSLSAPIDFCSFAADTPIPKISEADLEELLVMTGQLAGLDRLVGETGDVYEHVRTFSELRSKYILKSLAGLAGLTTATSRGTSATYLKGSSPFIKYMLFYLRLCKAEKALIQKIIIKPQAQSCFLQAISPATDAFTETGESLISRVKRSIAKREYADVFMLIDVSSNLADYLKQYDTIVAYAGNRGAELAELVSNSKILIMFFFRDFYEELKQPENPKSIQPVDGTVHEIASITLNIVRRLLEYEPCMNAMLAEGWGANLSCNTLKAMAKEILQLLYANLENKAKIYKRAVLGVVFLINNFNYVVKQLKSLGTEIIGGESESMFERGLATQIGVYKNSWSPCHQFFSDQAKLDNGGKALSKAQREMVKDRFKNFNAEIDSMYAMQKAYTIADPDLRTQILNGVKDVLVPMYAQFQQRFTEIEFSKNPSKYIKYDKTGLEAMIDGFFVGSADVEKKFFL</sequence>
<comment type="function">
    <text evidence="4">Involved in the secretory pathway as part of the exocyst complex which tethers secretory vesicles to the sites of exocytosis. Also plays a role in the assembly of the exocyst.</text>
</comment>